<name>A0A1I2GVB1_9SPHI</name>
<reference evidence="1 2" key="1">
    <citation type="submission" date="2016-10" db="EMBL/GenBank/DDBJ databases">
        <authorList>
            <person name="de Groot N.N."/>
        </authorList>
    </citation>
    <scope>NUCLEOTIDE SEQUENCE [LARGE SCALE GENOMIC DNA]</scope>
    <source>
        <strain evidence="1 2">ATCC 51969</strain>
    </source>
</reference>
<sequence length="46" mass="5102">MINDKPAYSLPFSHQPSDIIGMEYRFNGTGAIKNTKFIKDGQVTGL</sequence>
<organism evidence="1 2">
    <name type="scientific">Pedobacter antarcticus</name>
    <dbReference type="NCBI Taxonomy" id="34086"/>
    <lineage>
        <taxon>Bacteria</taxon>
        <taxon>Pseudomonadati</taxon>
        <taxon>Bacteroidota</taxon>
        <taxon>Sphingobacteriia</taxon>
        <taxon>Sphingobacteriales</taxon>
        <taxon>Sphingobacteriaceae</taxon>
        <taxon>Pedobacter</taxon>
    </lineage>
</organism>
<dbReference type="Proteomes" id="UP000183129">
    <property type="component" value="Unassembled WGS sequence"/>
</dbReference>
<gene>
    <name evidence="1" type="ORF">SAMN03003324_02912</name>
</gene>
<dbReference type="STRING" id="34086.SAMN04488084_10540"/>
<dbReference type="AlphaFoldDB" id="A0A1I2GVB1"/>
<evidence type="ECO:0000313" key="1">
    <source>
        <dbReference type="EMBL" id="SFF21884.1"/>
    </source>
</evidence>
<protein>
    <submittedName>
        <fullName evidence="1">Uncharacterized protein</fullName>
    </submittedName>
</protein>
<evidence type="ECO:0000313" key="2">
    <source>
        <dbReference type="Proteomes" id="UP000183129"/>
    </source>
</evidence>
<dbReference type="EMBL" id="FONS01000006">
    <property type="protein sequence ID" value="SFF21884.1"/>
    <property type="molecule type" value="Genomic_DNA"/>
</dbReference>
<proteinExistence type="predicted"/>
<accession>A0A1I2GVB1</accession>